<accession>A0ABW2TWF6</accession>
<sequence length="115" mass="12548">MRAFESGDVEGIVALLTGDAWLTMPPVPLEYQGHDAIRGFLAAVAMRDGRSYRLIPTRANGQPAFACYLRDPATPILHAHGVIVLTLEGDRISVLTRFLDNALLAVFGFPRSLRA</sequence>
<proteinExistence type="predicted"/>
<dbReference type="SUPFAM" id="SSF54427">
    <property type="entry name" value="NTF2-like"/>
    <property type="match status" value="1"/>
</dbReference>
<reference evidence="3" key="1">
    <citation type="journal article" date="2019" name="Int. J. Syst. Evol. Microbiol.">
        <title>The Global Catalogue of Microorganisms (GCM) 10K type strain sequencing project: providing services to taxonomists for standard genome sequencing and annotation.</title>
        <authorList>
            <consortium name="The Broad Institute Genomics Platform"/>
            <consortium name="The Broad Institute Genome Sequencing Center for Infectious Disease"/>
            <person name="Wu L."/>
            <person name="Ma J."/>
        </authorList>
    </citation>
    <scope>NUCLEOTIDE SEQUENCE [LARGE SCALE GENOMIC DNA]</scope>
    <source>
        <strain evidence="3">JCM 17695</strain>
    </source>
</reference>
<organism evidence="2 3">
    <name type="scientific">Actinokineospora soli</name>
    <dbReference type="NCBI Taxonomy" id="1048753"/>
    <lineage>
        <taxon>Bacteria</taxon>
        <taxon>Bacillati</taxon>
        <taxon>Actinomycetota</taxon>
        <taxon>Actinomycetes</taxon>
        <taxon>Pseudonocardiales</taxon>
        <taxon>Pseudonocardiaceae</taxon>
        <taxon>Actinokineospora</taxon>
    </lineage>
</organism>
<keyword evidence="3" id="KW-1185">Reference proteome</keyword>
<evidence type="ECO:0000259" key="1">
    <source>
        <dbReference type="Pfam" id="PF12680"/>
    </source>
</evidence>
<feature type="domain" description="SnoaL-like" evidence="1">
    <location>
        <begin position="2"/>
        <end position="93"/>
    </location>
</feature>
<dbReference type="Gene3D" id="3.10.450.50">
    <property type="match status" value="1"/>
</dbReference>
<protein>
    <submittedName>
        <fullName evidence="2">Nuclear transport factor 2 family protein</fullName>
    </submittedName>
</protein>
<dbReference type="Pfam" id="PF12680">
    <property type="entry name" value="SnoaL_2"/>
    <property type="match status" value="1"/>
</dbReference>
<evidence type="ECO:0000313" key="2">
    <source>
        <dbReference type="EMBL" id="MFC7617143.1"/>
    </source>
</evidence>
<evidence type="ECO:0000313" key="3">
    <source>
        <dbReference type="Proteomes" id="UP001596512"/>
    </source>
</evidence>
<gene>
    <name evidence="2" type="ORF">ACFQV2_30700</name>
</gene>
<dbReference type="Proteomes" id="UP001596512">
    <property type="component" value="Unassembled WGS sequence"/>
</dbReference>
<dbReference type="InterPro" id="IPR032710">
    <property type="entry name" value="NTF2-like_dom_sf"/>
</dbReference>
<name>A0ABW2TWF6_9PSEU</name>
<dbReference type="EMBL" id="JBHTEY010000004">
    <property type="protein sequence ID" value="MFC7617143.1"/>
    <property type="molecule type" value="Genomic_DNA"/>
</dbReference>
<dbReference type="InterPro" id="IPR037401">
    <property type="entry name" value="SnoaL-like"/>
</dbReference>
<comment type="caution">
    <text evidence="2">The sequence shown here is derived from an EMBL/GenBank/DDBJ whole genome shotgun (WGS) entry which is preliminary data.</text>
</comment>